<dbReference type="Pfam" id="PF01068">
    <property type="entry name" value="DNA_ligase_A_M"/>
    <property type="match status" value="1"/>
</dbReference>
<dbReference type="InterPro" id="IPR036599">
    <property type="entry name" value="DNA_ligase_N_sf"/>
</dbReference>
<dbReference type="Pfam" id="PF04675">
    <property type="entry name" value="DNA_ligase_A_N"/>
    <property type="match status" value="1"/>
</dbReference>
<protein>
    <recommendedName>
        <fullName evidence="2 14">DNA ligase</fullName>
        <ecNumber evidence="14">6.5.1.1</ecNumber>
    </recommendedName>
    <alternativeName>
        <fullName evidence="14">Polydeoxyribonucleotide synthase [ATP]</fullName>
    </alternativeName>
</protein>
<dbReference type="InterPro" id="IPR012309">
    <property type="entry name" value="DNA_ligase_ATP-dep_C"/>
</dbReference>
<dbReference type="InterPro" id="IPR016059">
    <property type="entry name" value="DNA_ligase_ATP-dep_CS"/>
</dbReference>
<sequence>MLFKIVANCFDKIENTPSRLTTTDFLVELFENTDSEDTKKIVYLLQGRIAPQFEGKEIGFGEKLIIEGIVKASGYKKEEVEKNYKKTGDLGETAQKLIEEKKQNTLFTQELSLEKVFQNLEKMSILEGTGSQEQKKKLLAELFNYATPIEAKYIARIPLGSIRLGVGDPTIMDAFAIILAKQENKNYLEKSEEERRKIKIELREKIENAYNVDSDLGELCKILQEKGIKGLKEIKIKPGKPIRPTAAERLPNAKEIIEKLGKCAVEAKYDGFRLQLSKDGEKIKIFSRQSEDITQMFPEIIEAAQKEIKAKTCIIEGEALAFNESTQEYYPFQITIQRKRKYEIEKKAQEYPLKLFLFDVMYADGINYMEKPLIERRKKLETLVKEENEIIKLSEYIITDSATELENFFEEKISQGLEGIIAKDLSAPYIAGARKFAWIKLKRSYKGNLNDTLDLVIIGYYKGKGKRTEFGLGALLVATYNNTNDTFESVAKIGTGMSEADLTELKELLTKIVTKNKNPRIVSEIEPDYFVEPKYIIEVNADEITKSPMHTCGKTKTETGYALRFPRMLKLRIDKKAEEATTSKEVKKLHAMQKKVSLEMKDYLKKE</sequence>
<dbReference type="Gene3D" id="2.40.50.140">
    <property type="entry name" value="Nucleic acid-binding proteins"/>
    <property type="match status" value="1"/>
</dbReference>
<dbReference type="HAMAP" id="MF_00407">
    <property type="entry name" value="DNA_ligase"/>
    <property type="match status" value="1"/>
</dbReference>
<dbReference type="Pfam" id="PF04679">
    <property type="entry name" value="DNA_ligase_A_C"/>
    <property type="match status" value="1"/>
</dbReference>
<feature type="binding site" evidence="14">
    <location>
        <position position="440"/>
    </location>
    <ligand>
        <name>ATP</name>
        <dbReference type="ChEBI" id="CHEBI:30616"/>
    </ligand>
</feature>
<feature type="active site" description="N6-AMP-lysine intermediate" evidence="14">
    <location>
        <position position="268"/>
    </location>
</feature>
<keyword evidence="3 14" id="KW-0436">Ligase</keyword>
<dbReference type="InterPro" id="IPR022865">
    <property type="entry name" value="DNA_ligae_ATP-dep_bac/arc"/>
</dbReference>
<dbReference type="FunFam" id="1.10.3260.10:FF:000007">
    <property type="entry name" value="DNA ligase"/>
    <property type="match status" value="1"/>
</dbReference>
<keyword evidence="10 14" id="KW-0460">Magnesium</keyword>
<feature type="binding site" evidence="14">
    <location>
        <position position="273"/>
    </location>
    <ligand>
        <name>ATP</name>
        <dbReference type="ChEBI" id="CHEBI:30616"/>
    </ligand>
</feature>
<feature type="coiled-coil region" evidence="16">
    <location>
        <begin position="177"/>
        <end position="208"/>
    </location>
</feature>
<feature type="binding site" evidence="14">
    <location>
        <position position="358"/>
    </location>
    <ligand>
        <name>ATP</name>
        <dbReference type="ChEBI" id="CHEBI:30616"/>
    </ligand>
</feature>
<keyword evidence="6 14" id="KW-0479">Metal-binding</keyword>
<dbReference type="GO" id="GO:0006310">
    <property type="term" value="P:DNA recombination"/>
    <property type="evidence" value="ECO:0007669"/>
    <property type="project" value="UniProtKB-UniRule"/>
</dbReference>
<name>A0A7K4BYZ1_9ARCH</name>
<evidence type="ECO:0000259" key="17">
    <source>
        <dbReference type="PROSITE" id="PS50160"/>
    </source>
</evidence>
<gene>
    <name evidence="14" type="primary">lig</name>
    <name evidence="18" type="ORF">GX950_01550</name>
</gene>
<evidence type="ECO:0000256" key="3">
    <source>
        <dbReference type="ARBA" id="ARBA00022598"/>
    </source>
</evidence>
<keyword evidence="5 14" id="KW-0235">DNA replication</keyword>
<dbReference type="EC" id="6.5.1.1" evidence="14"/>
<evidence type="ECO:0000256" key="2">
    <source>
        <dbReference type="ARBA" id="ARBA00013308"/>
    </source>
</evidence>
<dbReference type="Proteomes" id="UP000526302">
    <property type="component" value="Unassembled WGS sequence"/>
</dbReference>
<keyword evidence="9 14" id="KW-0067">ATP-binding</keyword>
<dbReference type="InterPro" id="IPR050191">
    <property type="entry name" value="ATP-dep_DNA_ligase"/>
</dbReference>
<keyword evidence="11 14" id="KW-0233">DNA recombination</keyword>
<dbReference type="InterPro" id="IPR012340">
    <property type="entry name" value="NA-bd_OB-fold"/>
</dbReference>
<dbReference type="SUPFAM" id="SSF56091">
    <property type="entry name" value="DNA ligase/mRNA capping enzyme, catalytic domain"/>
    <property type="match status" value="1"/>
</dbReference>
<dbReference type="GO" id="GO:0006273">
    <property type="term" value="P:lagging strand elongation"/>
    <property type="evidence" value="ECO:0007669"/>
    <property type="project" value="TreeGrafter"/>
</dbReference>
<evidence type="ECO:0000256" key="5">
    <source>
        <dbReference type="ARBA" id="ARBA00022705"/>
    </source>
</evidence>
<comment type="cofactor">
    <cofactor evidence="14">
        <name>Mg(2+)</name>
        <dbReference type="ChEBI" id="CHEBI:18420"/>
    </cofactor>
</comment>
<evidence type="ECO:0000256" key="12">
    <source>
        <dbReference type="ARBA" id="ARBA00023204"/>
    </source>
</evidence>
<proteinExistence type="inferred from homology"/>
<dbReference type="PROSITE" id="PS00333">
    <property type="entry name" value="DNA_LIGASE_A2"/>
    <property type="match status" value="1"/>
</dbReference>
<dbReference type="Gene3D" id="1.10.3260.10">
    <property type="entry name" value="DNA ligase, ATP-dependent, N-terminal domain"/>
    <property type="match status" value="1"/>
</dbReference>
<feature type="binding site" evidence="14">
    <location>
        <position position="266"/>
    </location>
    <ligand>
        <name>ATP</name>
        <dbReference type="ChEBI" id="CHEBI:30616"/>
    </ligand>
</feature>
<keyword evidence="4 14" id="KW-0132">Cell division</keyword>
<dbReference type="GO" id="GO:0005524">
    <property type="term" value="F:ATP binding"/>
    <property type="evidence" value="ECO:0007669"/>
    <property type="project" value="UniProtKB-UniRule"/>
</dbReference>
<comment type="catalytic activity">
    <reaction evidence="14">
        <text>ATP + (deoxyribonucleotide)n-3'-hydroxyl + 5'-phospho-(deoxyribonucleotide)m = (deoxyribonucleotide)n+m + AMP + diphosphate.</text>
        <dbReference type="EC" id="6.5.1.1"/>
    </reaction>
</comment>
<evidence type="ECO:0000256" key="16">
    <source>
        <dbReference type="SAM" id="Coils"/>
    </source>
</evidence>
<feature type="binding site" evidence="14">
    <location>
        <position position="318"/>
    </location>
    <ligand>
        <name>ATP</name>
        <dbReference type="ChEBI" id="CHEBI:30616"/>
    </ligand>
</feature>
<dbReference type="EMBL" id="JAAZKV010000012">
    <property type="protein sequence ID" value="NMA44480.1"/>
    <property type="molecule type" value="Genomic_DNA"/>
</dbReference>
<comment type="caution">
    <text evidence="18">The sequence shown here is derived from an EMBL/GenBank/DDBJ whole genome shotgun (WGS) entry which is preliminary data.</text>
</comment>
<evidence type="ECO:0000256" key="14">
    <source>
        <dbReference type="HAMAP-Rule" id="MF_00407"/>
    </source>
</evidence>
<keyword evidence="16" id="KW-0175">Coiled coil</keyword>
<comment type="function">
    <text evidence="14">DNA ligase that seals nicks in double-stranded DNA during DNA replication, DNA recombination and DNA repair.</text>
</comment>
<feature type="domain" description="ATP-dependent DNA ligase family profile" evidence="17">
    <location>
        <begin position="346"/>
        <end position="467"/>
    </location>
</feature>
<dbReference type="GO" id="GO:0071897">
    <property type="term" value="P:DNA biosynthetic process"/>
    <property type="evidence" value="ECO:0007669"/>
    <property type="project" value="InterPro"/>
</dbReference>
<dbReference type="GO" id="GO:0006281">
    <property type="term" value="P:DNA repair"/>
    <property type="evidence" value="ECO:0007669"/>
    <property type="project" value="UniProtKB-UniRule"/>
</dbReference>
<comment type="similarity">
    <text evidence="1 14 15">Belongs to the ATP-dependent DNA ligase family.</text>
</comment>
<dbReference type="PROSITE" id="PS50160">
    <property type="entry name" value="DNA_LIGASE_A3"/>
    <property type="match status" value="1"/>
</dbReference>
<dbReference type="InterPro" id="IPR012308">
    <property type="entry name" value="DNA_ligase_ATP-dep_N"/>
</dbReference>
<evidence type="ECO:0000256" key="8">
    <source>
        <dbReference type="ARBA" id="ARBA00022763"/>
    </source>
</evidence>
<keyword evidence="13 14" id="KW-0131">Cell cycle</keyword>
<dbReference type="InterPro" id="IPR000977">
    <property type="entry name" value="DNA_ligase_ATP-dep"/>
</dbReference>
<feature type="binding site" evidence="14">
    <location>
        <position position="434"/>
    </location>
    <ligand>
        <name>ATP</name>
        <dbReference type="ChEBI" id="CHEBI:30616"/>
    </ligand>
</feature>
<dbReference type="PANTHER" id="PTHR45674:SF4">
    <property type="entry name" value="DNA LIGASE 1"/>
    <property type="match status" value="1"/>
</dbReference>
<keyword evidence="7 14" id="KW-0547">Nucleotide-binding</keyword>
<evidence type="ECO:0000256" key="6">
    <source>
        <dbReference type="ARBA" id="ARBA00022723"/>
    </source>
</evidence>
<evidence type="ECO:0000256" key="1">
    <source>
        <dbReference type="ARBA" id="ARBA00007572"/>
    </source>
</evidence>
<keyword evidence="8 14" id="KW-0227">DNA damage</keyword>
<dbReference type="GO" id="GO:0003910">
    <property type="term" value="F:DNA ligase (ATP) activity"/>
    <property type="evidence" value="ECO:0007669"/>
    <property type="project" value="UniProtKB-UniRule"/>
</dbReference>
<evidence type="ECO:0000256" key="11">
    <source>
        <dbReference type="ARBA" id="ARBA00023172"/>
    </source>
</evidence>
<dbReference type="AlphaFoldDB" id="A0A7K4BYZ1"/>
<dbReference type="NCBIfam" id="TIGR00574">
    <property type="entry name" value="dnl1"/>
    <property type="match status" value="1"/>
</dbReference>
<dbReference type="CDD" id="cd07901">
    <property type="entry name" value="Adenylation_DNA_ligase_Arch_LigB"/>
    <property type="match status" value="1"/>
</dbReference>
<dbReference type="PANTHER" id="PTHR45674">
    <property type="entry name" value="DNA LIGASE 1/3 FAMILY MEMBER"/>
    <property type="match status" value="1"/>
</dbReference>
<evidence type="ECO:0000256" key="15">
    <source>
        <dbReference type="RuleBase" id="RU004196"/>
    </source>
</evidence>
<accession>A0A7K4BYZ1</accession>
<dbReference type="GO" id="GO:0003677">
    <property type="term" value="F:DNA binding"/>
    <property type="evidence" value="ECO:0007669"/>
    <property type="project" value="InterPro"/>
</dbReference>
<keyword evidence="12 14" id="KW-0234">DNA repair</keyword>
<dbReference type="SUPFAM" id="SSF50249">
    <property type="entry name" value="Nucleic acid-binding proteins"/>
    <property type="match status" value="1"/>
</dbReference>
<dbReference type="GO" id="GO:0046872">
    <property type="term" value="F:metal ion binding"/>
    <property type="evidence" value="ECO:0007669"/>
    <property type="project" value="UniProtKB-KW"/>
</dbReference>
<evidence type="ECO:0000256" key="4">
    <source>
        <dbReference type="ARBA" id="ARBA00022618"/>
    </source>
</evidence>
<dbReference type="Gene3D" id="3.30.470.30">
    <property type="entry name" value="DNA ligase/mRNA capping enzyme"/>
    <property type="match status" value="1"/>
</dbReference>
<dbReference type="GO" id="GO:0051301">
    <property type="term" value="P:cell division"/>
    <property type="evidence" value="ECO:0007669"/>
    <property type="project" value="UniProtKB-KW"/>
</dbReference>
<dbReference type="SUPFAM" id="SSF117018">
    <property type="entry name" value="ATP-dependent DNA ligase DNA-binding domain"/>
    <property type="match status" value="1"/>
</dbReference>
<dbReference type="CDD" id="cd07969">
    <property type="entry name" value="OBF_DNA_ligase_I"/>
    <property type="match status" value="1"/>
</dbReference>
<evidence type="ECO:0000256" key="13">
    <source>
        <dbReference type="ARBA" id="ARBA00023306"/>
    </source>
</evidence>
<evidence type="ECO:0000256" key="7">
    <source>
        <dbReference type="ARBA" id="ARBA00022741"/>
    </source>
</evidence>
<reference evidence="18 19" key="1">
    <citation type="journal article" date="2020" name="Biotechnol. Biofuels">
        <title>New insights from the biogas microbiome by comprehensive genome-resolved metagenomics of nearly 1600 species originating from multiple anaerobic digesters.</title>
        <authorList>
            <person name="Campanaro S."/>
            <person name="Treu L."/>
            <person name="Rodriguez-R L.M."/>
            <person name="Kovalovszki A."/>
            <person name="Ziels R.M."/>
            <person name="Maus I."/>
            <person name="Zhu X."/>
            <person name="Kougias P.G."/>
            <person name="Basile A."/>
            <person name="Luo G."/>
            <person name="Schluter A."/>
            <person name="Konstantinidis K.T."/>
            <person name="Angelidaki I."/>
        </authorList>
    </citation>
    <scope>NUCLEOTIDE SEQUENCE [LARGE SCALE GENOMIC DNA]</scope>
    <source>
        <strain evidence="18">AS22ysBPME_79</strain>
    </source>
</reference>
<organism evidence="18 19">
    <name type="scientific">Candidatus Iainarchaeum sp</name>
    <dbReference type="NCBI Taxonomy" id="3101447"/>
    <lineage>
        <taxon>Archaea</taxon>
        <taxon>Candidatus Iainarchaeota</taxon>
        <taxon>Candidatus Iainarchaeia</taxon>
        <taxon>Candidatus Iainarchaeales</taxon>
        <taxon>Candidatus Iainarchaeaceae</taxon>
        <taxon>Candidatus Iainarchaeum</taxon>
    </lineage>
</organism>
<evidence type="ECO:0000256" key="10">
    <source>
        <dbReference type="ARBA" id="ARBA00022842"/>
    </source>
</evidence>
<dbReference type="InterPro" id="IPR012310">
    <property type="entry name" value="DNA_ligase_ATP-dep_cent"/>
</dbReference>
<evidence type="ECO:0000313" key="19">
    <source>
        <dbReference type="Proteomes" id="UP000526302"/>
    </source>
</evidence>
<evidence type="ECO:0000313" key="18">
    <source>
        <dbReference type="EMBL" id="NMA44480.1"/>
    </source>
</evidence>
<feature type="binding site" evidence="14">
    <location>
        <position position="288"/>
    </location>
    <ligand>
        <name>ATP</name>
        <dbReference type="ChEBI" id="CHEBI:30616"/>
    </ligand>
</feature>
<evidence type="ECO:0000256" key="9">
    <source>
        <dbReference type="ARBA" id="ARBA00022840"/>
    </source>
</evidence>